<evidence type="ECO:0000313" key="6">
    <source>
        <dbReference type="Proteomes" id="UP001595776"/>
    </source>
</evidence>
<accession>A0ABV8U542</accession>
<dbReference type="EC" id="3.6.1.9" evidence="4"/>
<keyword evidence="2 4" id="KW-0378">Hydrolase</keyword>
<evidence type="ECO:0000256" key="1">
    <source>
        <dbReference type="ARBA" id="ARBA00001968"/>
    </source>
</evidence>
<comment type="caution">
    <text evidence="5">The sequence shown here is derived from an EMBL/GenBank/DDBJ whole genome shotgun (WGS) entry which is preliminary data.</text>
</comment>
<comment type="function">
    <text evidence="4">Nucleoside triphosphate pyrophosphatase that hydrolyzes dTTP and UTP. May have a dual role in cell division arrest and in preventing the incorporation of modified nucleotides into cellular nucleic acids.</text>
</comment>
<feature type="site" description="Important for substrate specificity" evidence="4">
    <location>
        <position position="88"/>
    </location>
</feature>
<dbReference type="PANTHER" id="PTHR43213">
    <property type="entry name" value="BIFUNCTIONAL DTTP/UTP PYROPHOSPHATASE/METHYLTRANSFERASE PROTEIN-RELATED"/>
    <property type="match status" value="1"/>
</dbReference>
<name>A0ABV8U542_9PROT</name>
<dbReference type="RefSeq" id="WP_068150600.1">
    <property type="nucleotide sequence ID" value="NZ_LRUB01000032.1"/>
</dbReference>
<feature type="site" description="Important for substrate specificity" evidence="4">
    <location>
        <position position="29"/>
    </location>
</feature>
<dbReference type="Gene3D" id="3.90.950.10">
    <property type="match status" value="1"/>
</dbReference>
<dbReference type="PIRSF" id="PIRSF006305">
    <property type="entry name" value="Maf"/>
    <property type="match status" value="1"/>
</dbReference>
<keyword evidence="3 4" id="KW-0546">Nucleotide metabolism</keyword>
<proteinExistence type="inferred from homology"/>
<keyword evidence="4" id="KW-0963">Cytoplasm</keyword>
<keyword evidence="6" id="KW-1185">Reference proteome</keyword>
<comment type="cofactor">
    <cofactor evidence="1 4">
        <name>a divalent metal cation</name>
        <dbReference type="ChEBI" id="CHEBI:60240"/>
    </cofactor>
</comment>
<dbReference type="PANTHER" id="PTHR43213:SF5">
    <property type="entry name" value="BIFUNCTIONAL DTTP_UTP PYROPHOSPHATASE_METHYLTRANSFERASE PROTEIN-RELATED"/>
    <property type="match status" value="1"/>
</dbReference>
<dbReference type="SUPFAM" id="SSF52972">
    <property type="entry name" value="ITPase-like"/>
    <property type="match status" value="1"/>
</dbReference>
<organism evidence="5 6">
    <name type="scientific">Kordiimonas lipolytica</name>
    <dbReference type="NCBI Taxonomy" id="1662421"/>
    <lineage>
        <taxon>Bacteria</taxon>
        <taxon>Pseudomonadati</taxon>
        <taxon>Pseudomonadota</taxon>
        <taxon>Alphaproteobacteria</taxon>
        <taxon>Kordiimonadales</taxon>
        <taxon>Kordiimonadaceae</taxon>
        <taxon>Kordiimonas</taxon>
    </lineage>
</organism>
<feature type="site" description="Important for substrate specificity" evidence="4">
    <location>
        <position position="171"/>
    </location>
</feature>
<reference evidence="6" key="1">
    <citation type="journal article" date="2019" name="Int. J. Syst. Evol. Microbiol.">
        <title>The Global Catalogue of Microorganisms (GCM) 10K type strain sequencing project: providing services to taxonomists for standard genome sequencing and annotation.</title>
        <authorList>
            <consortium name="The Broad Institute Genomics Platform"/>
            <consortium name="The Broad Institute Genome Sequencing Center for Infectious Disease"/>
            <person name="Wu L."/>
            <person name="Ma J."/>
        </authorList>
    </citation>
    <scope>NUCLEOTIDE SEQUENCE [LARGE SCALE GENOMIC DNA]</scope>
    <source>
        <strain evidence="6">CGMCC 1.15304</strain>
    </source>
</reference>
<dbReference type="Pfam" id="PF02545">
    <property type="entry name" value="Maf"/>
    <property type="match status" value="1"/>
</dbReference>
<comment type="catalytic activity">
    <reaction evidence="4">
        <text>UTP + H2O = UMP + diphosphate + H(+)</text>
        <dbReference type="Rhea" id="RHEA:29395"/>
        <dbReference type="ChEBI" id="CHEBI:15377"/>
        <dbReference type="ChEBI" id="CHEBI:15378"/>
        <dbReference type="ChEBI" id="CHEBI:33019"/>
        <dbReference type="ChEBI" id="CHEBI:46398"/>
        <dbReference type="ChEBI" id="CHEBI:57865"/>
        <dbReference type="EC" id="3.6.1.9"/>
    </reaction>
</comment>
<feature type="active site" description="Proton acceptor" evidence="4">
    <location>
        <position position="87"/>
    </location>
</feature>
<gene>
    <name evidence="5" type="ORF">ACFO5Q_00460</name>
</gene>
<dbReference type="NCBIfam" id="TIGR00172">
    <property type="entry name" value="maf"/>
    <property type="match status" value="1"/>
</dbReference>
<dbReference type="Proteomes" id="UP001595776">
    <property type="component" value="Unassembled WGS sequence"/>
</dbReference>
<protein>
    <recommendedName>
        <fullName evidence="4">dTTP/UTP pyrophosphatase</fullName>
        <shortName evidence="4">dTTPase/UTPase</shortName>
        <ecNumber evidence="4">3.6.1.9</ecNumber>
    </recommendedName>
    <alternativeName>
        <fullName evidence="4">Nucleoside triphosphate pyrophosphatase</fullName>
    </alternativeName>
    <alternativeName>
        <fullName evidence="4">Nucleotide pyrophosphatase</fullName>
        <shortName evidence="4">Nucleotide PPase</shortName>
    </alternativeName>
</protein>
<comment type="caution">
    <text evidence="4">Lacks conserved residue(s) required for the propagation of feature annotation.</text>
</comment>
<dbReference type="InterPro" id="IPR003697">
    <property type="entry name" value="Maf-like"/>
</dbReference>
<dbReference type="CDD" id="cd00555">
    <property type="entry name" value="Maf"/>
    <property type="match status" value="1"/>
</dbReference>
<comment type="catalytic activity">
    <reaction evidence="4">
        <text>dTTP + H2O = dTMP + diphosphate + H(+)</text>
        <dbReference type="Rhea" id="RHEA:28534"/>
        <dbReference type="ChEBI" id="CHEBI:15377"/>
        <dbReference type="ChEBI" id="CHEBI:15378"/>
        <dbReference type="ChEBI" id="CHEBI:33019"/>
        <dbReference type="ChEBI" id="CHEBI:37568"/>
        <dbReference type="ChEBI" id="CHEBI:63528"/>
        <dbReference type="EC" id="3.6.1.9"/>
    </reaction>
</comment>
<dbReference type="GO" id="GO:0016787">
    <property type="term" value="F:hydrolase activity"/>
    <property type="evidence" value="ECO:0007669"/>
    <property type="project" value="UniProtKB-KW"/>
</dbReference>
<evidence type="ECO:0000256" key="4">
    <source>
        <dbReference type="HAMAP-Rule" id="MF_00528"/>
    </source>
</evidence>
<comment type="similarity">
    <text evidence="4">Belongs to the Maf family. YhdE subfamily.</text>
</comment>
<dbReference type="EMBL" id="JBHSCR010000001">
    <property type="protein sequence ID" value="MFC4346314.1"/>
    <property type="molecule type" value="Genomic_DNA"/>
</dbReference>
<evidence type="ECO:0000256" key="3">
    <source>
        <dbReference type="ARBA" id="ARBA00023080"/>
    </source>
</evidence>
<comment type="subcellular location">
    <subcellularLocation>
        <location evidence="4">Cytoplasm</location>
    </subcellularLocation>
</comment>
<evidence type="ECO:0000313" key="5">
    <source>
        <dbReference type="EMBL" id="MFC4346314.1"/>
    </source>
</evidence>
<sequence>MAVRPHDAQKGAQATQTAQTLVLASASPRRRDLLAQIGITPDAIAPAHIDETPFRDELPKPHAERLAREKAAAIAPDHVGALVLAADTVVAVGKRILPKAEDEATARMCLKMLSGRRHKVISGISIVLPSGKHLTKSVTTVVAFKRLSDMDIDHYIESGEWDGKAGGYAIQGLAATYVRFLSGSYSNVVGLPLFEVGGWLNAHLKQN</sequence>
<dbReference type="InterPro" id="IPR029001">
    <property type="entry name" value="ITPase-like_fam"/>
</dbReference>
<evidence type="ECO:0000256" key="2">
    <source>
        <dbReference type="ARBA" id="ARBA00022801"/>
    </source>
</evidence>
<dbReference type="HAMAP" id="MF_00528">
    <property type="entry name" value="Maf"/>
    <property type="match status" value="1"/>
</dbReference>